<dbReference type="AlphaFoldDB" id="A0A654LYN4"/>
<evidence type="ECO:0000259" key="5">
    <source>
        <dbReference type="Pfam" id="PF02570"/>
    </source>
</evidence>
<dbReference type="GeneID" id="60421884"/>
<comment type="pathway">
    <text evidence="1">Cofactor biosynthesis; adenosylcobalamin biosynthesis.</text>
</comment>
<evidence type="ECO:0000313" key="7">
    <source>
        <dbReference type="Proteomes" id="UP000058925"/>
    </source>
</evidence>
<dbReference type="GO" id="GO:0009236">
    <property type="term" value="P:cobalamin biosynthetic process"/>
    <property type="evidence" value="ECO:0007669"/>
    <property type="project" value="UniProtKB-UniPathway"/>
</dbReference>
<dbReference type="GO" id="GO:0016993">
    <property type="term" value="F:precorrin-8X methylmutase activity"/>
    <property type="evidence" value="ECO:0007669"/>
    <property type="project" value="UniProtKB-EC"/>
</dbReference>
<evidence type="ECO:0000256" key="3">
    <source>
        <dbReference type="ARBA" id="ARBA00022573"/>
    </source>
</evidence>
<dbReference type="EC" id="5.4.99.61" evidence="6"/>
<dbReference type="InterPro" id="IPR036588">
    <property type="entry name" value="CobH/CbiC_sf"/>
</dbReference>
<evidence type="ECO:0000313" key="6">
    <source>
        <dbReference type="EMBL" id="ALI36097.1"/>
    </source>
</evidence>
<keyword evidence="3" id="KW-0169">Cobalamin biosynthesis</keyword>
<dbReference type="SUPFAM" id="SSF63965">
    <property type="entry name" value="Precorrin-8X methylmutase CbiC/CobH"/>
    <property type="match status" value="1"/>
</dbReference>
<dbReference type="InterPro" id="IPR003722">
    <property type="entry name" value="Cbl_synth_CobH/CbiC"/>
</dbReference>
<dbReference type="PANTHER" id="PTHR43588:SF1">
    <property type="entry name" value="COBALT-PRECORRIN-8 METHYLMUTASE"/>
    <property type="match status" value="1"/>
</dbReference>
<dbReference type="EMBL" id="CP012850">
    <property type="protein sequence ID" value="ALI36097.1"/>
    <property type="molecule type" value="Genomic_DNA"/>
</dbReference>
<evidence type="ECO:0000256" key="4">
    <source>
        <dbReference type="ARBA" id="ARBA00023235"/>
    </source>
</evidence>
<reference evidence="7" key="1">
    <citation type="submission" date="2015-10" db="EMBL/GenBank/DDBJ databases">
        <title>Niche specialization of a soil ammonia-oxidizing archaeon, Candidatus Nitrosocosmicus oleophilus.</title>
        <authorList>
            <person name="Jung M.-Y."/>
            <person name="Rhee S.-K."/>
        </authorList>
    </citation>
    <scope>NUCLEOTIDE SEQUENCE [LARGE SCALE GENOMIC DNA]</scope>
    <source>
        <strain evidence="7">MY3</strain>
    </source>
</reference>
<dbReference type="RefSeq" id="WP_231100403.1">
    <property type="nucleotide sequence ID" value="NZ_CP012850.1"/>
</dbReference>
<name>A0A654LYN4_9ARCH</name>
<dbReference type="Proteomes" id="UP000058925">
    <property type="component" value="Chromosome"/>
</dbReference>
<comment type="similarity">
    <text evidence="2">Belongs to the CobH/CbiC family.</text>
</comment>
<evidence type="ECO:0000256" key="1">
    <source>
        <dbReference type="ARBA" id="ARBA00004953"/>
    </source>
</evidence>
<proteinExistence type="inferred from homology"/>
<keyword evidence="4 6" id="KW-0413">Isomerase</keyword>
<dbReference type="PANTHER" id="PTHR43588">
    <property type="entry name" value="COBALT-PRECORRIN-8 METHYLMUTASE"/>
    <property type="match status" value="1"/>
</dbReference>
<organism evidence="6 7">
    <name type="scientific">Candidatus Nitrosocosmicus oleophilus</name>
    <dbReference type="NCBI Taxonomy" id="1353260"/>
    <lineage>
        <taxon>Archaea</taxon>
        <taxon>Nitrososphaerota</taxon>
        <taxon>Nitrososphaeria</taxon>
        <taxon>Nitrososphaerales</taxon>
        <taxon>Nitrososphaeraceae</taxon>
        <taxon>Candidatus Nitrosocosmicus</taxon>
    </lineage>
</organism>
<dbReference type="UniPathway" id="UPA00148"/>
<dbReference type="Gene3D" id="3.40.50.10230">
    <property type="entry name" value="Cobalamin biosynthesis CobH/CbiC, precorrin-8X methylmutase"/>
    <property type="match status" value="1"/>
</dbReference>
<protein>
    <submittedName>
        <fullName evidence="6">Precorrin-8X methylmutase</fullName>
        <ecNumber evidence="6">5.4.99.61</ecNumber>
    </submittedName>
</protein>
<keyword evidence="7" id="KW-1185">Reference proteome</keyword>
<dbReference type="Pfam" id="PF02570">
    <property type="entry name" value="CbiC"/>
    <property type="match status" value="1"/>
</dbReference>
<evidence type="ECO:0000256" key="2">
    <source>
        <dbReference type="ARBA" id="ARBA00009774"/>
    </source>
</evidence>
<feature type="domain" description="Cobalamin biosynthesis precorrin-8X methylmutase CobH/CbiC" evidence="5">
    <location>
        <begin position="28"/>
        <end position="222"/>
    </location>
</feature>
<accession>A0A654LYN4</accession>
<sequence>MEFSDAKTGDYSIGNPQSRDMSTRAFGIEKQSFDIIESEIGNHGYVDNEWAVVRRVIHATADFDFARKDRIIFHKKAIESAFLAFAKKSFVVTDVEMVLHGINKKSLLDLNLTGICLINDPQLKEMSKKSNKTRSELAMQKAADRINGGIVVIGNAPTALYELLSMIEEKKTLPLLVIGIPVGFVSAVESKIDLSKVEVPYITNIGRKGGSSAASSIINSLMLLYLTKRSRSQTKT</sequence>
<gene>
    <name evidence="6" type="primary">cobH</name>
    <name evidence="6" type="ORF">NMY3_01894</name>
</gene>
<dbReference type="KEGG" id="taa:NMY3_01894"/>